<dbReference type="EMBL" id="CP097330">
    <property type="protein sequence ID" value="URF03347.1"/>
    <property type="molecule type" value="Genomic_DNA"/>
</dbReference>
<dbReference type="KEGG" id="ccam:M5D45_12495"/>
<protein>
    <submittedName>
        <fullName evidence="1">Uncharacterized protein</fullName>
    </submittedName>
</protein>
<organism evidence="1 2">
    <name type="scientific">Cupriavidus campinensis</name>
    <dbReference type="NCBI Taxonomy" id="151783"/>
    <lineage>
        <taxon>Bacteria</taxon>
        <taxon>Pseudomonadati</taxon>
        <taxon>Pseudomonadota</taxon>
        <taxon>Betaproteobacteria</taxon>
        <taxon>Burkholderiales</taxon>
        <taxon>Burkholderiaceae</taxon>
        <taxon>Cupriavidus</taxon>
    </lineage>
</organism>
<dbReference type="AlphaFoldDB" id="A0AAE9HWB8"/>
<gene>
    <name evidence="1" type="ORF">M5D45_12495</name>
</gene>
<reference evidence="1" key="1">
    <citation type="journal article" date="2022" name="Microbiol. Resour. Announc.">
        <title>Genome Sequence of Cupriavidus campinensis Strain G5, a Member of a Bacterial Consortium Capable of Polyethylene Degradation.</title>
        <authorList>
            <person name="Schneider B."/>
            <person name="Pfeiffer F."/>
            <person name="Dyall-Smith M."/>
            <person name="Kunte H.J."/>
        </authorList>
    </citation>
    <scope>NUCLEOTIDE SEQUENCE</scope>
    <source>
        <strain evidence="1">G5</strain>
    </source>
</reference>
<evidence type="ECO:0000313" key="1">
    <source>
        <dbReference type="EMBL" id="URF03347.1"/>
    </source>
</evidence>
<name>A0AAE9HWB8_9BURK</name>
<dbReference type="RefSeq" id="WP_250024710.1">
    <property type="nucleotide sequence ID" value="NZ_CP097330.1"/>
</dbReference>
<proteinExistence type="predicted"/>
<reference evidence="1" key="2">
    <citation type="submission" date="2022-05" db="EMBL/GenBank/DDBJ databases">
        <authorList>
            <person name="Kunte H.-J."/>
        </authorList>
    </citation>
    <scope>NUCLEOTIDE SEQUENCE</scope>
    <source>
        <strain evidence="1">G5</strain>
    </source>
</reference>
<evidence type="ECO:0000313" key="2">
    <source>
        <dbReference type="Proteomes" id="UP001056132"/>
    </source>
</evidence>
<dbReference type="Proteomes" id="UP001056132">
    <property type="component" value="Chromosome 1"/>
</dbReference>
<sequence length="623" mass="69238">MTAYRPAEGAPSPIFPKEWDAIEVQLNGLAAELNARFPNQEEDEAARQRGYAAWRQESIRHLPPGVFIWRDEFEECFKADFSSKALTIVDFDDDKAAERQGDRELTYTPLLSATAHKLVFEGFQLPNSQPRQAASGPVIVAIPSGCKAIPAYVIPRLIAEALYPDADGPDILVSMPIAYTDDQGKERVRPPAADDWALMNRMWADFKPTALEAEFERWRERMAVFDASPLKPDWQPKPAIFSPHTEVTNFRNAAMRDHYKLMRNAIASGSLRAEKPNHATTQELSGDTLIRVDDLLAYLAGFRFELQGENTSSGSASLNHPPHNDASHFPPEVRERLVNAESWNERELLALCLGVQTYADRDDIAPEDEREDARTKIVKAIQSGELPADPNPGAGAAERMYGGVWRIEPARAVRWALSRFPRFPEWLSSSKLREIYEIQDAEKQATGRYTLREAAEAITASGERVEPMLEKLLAAAKSASLAVYGPGENARHQYGPYTPVRSYHEEAYWSDLNAWLDSNEPRIAFRFPPPPASAASIAPPPDTSAAPGLTKRERQIQAIEAAADAKGFPRNAIPDGGKKALREYCKTNHSDLFGAGDSPFNDAWKEASPVRIAMANRATYAGK</sequence>
<accession>A0AAE9HWB8</accession>